<evidence type="ECO:0000256" key="1">
    <source>
        <dbReference type="SAM" id="MobiDB-lite"/>
    </source>
</evidence>
<feature type="compositionally biased region" description="Polar residues" evidence="1">
    <location>
        <begin position="1"/>
        <end position="13"/>
    </location>
</feature>
<comment type="caution">
    <text evidence="2">The sequence shown here is derived from an EMBL/GenBank/DDBJ whole genome shotgun (WGS) entry which is preliminary data.</text>
</comment>
<feature type="region of interest" description="Disordered" evidence="1">
    <location>
        <begin position="1"/>
        <end position="23"/>
    </location>
</feature>
<name>A0A843UPZ7_COLES</name>
<protein>
    <submittedName>
        <fullName evidence="2">Uncharacterized protein</fullName>
    </submittedName>
</protein>
<sequence length="75" mass="8004">MSGKPSSLVQQPPCSKGTPDQGPGMWIFGWQNGFSLRLAPRSEKLASISLDAGMSVGVHVWTLTPPKRPGLDAKD</sequence>
<accession>A0A843UPZ7</accession>
<keyword evidence="3" id="KW-1185">Reference proteome</keyword>
<dbReference type="Proteomes" id="UP000652761">
    <property type="component" value="Unassembled WGS sequence"/>
</dbReference>
<evidence type="ECO:0000313" key="2">
    <source>
        <dbReference type="EMBL" id="MQL85548.1"/>
    </source>
</evidence>
<dbReference type="EMBL" id="NMUH01000835">
    <property type="protein sequence ID" value="MQL85548.1"/>
    <property type="molecule type" value="Genomic_DNA"/>
</dbReference>
<organism evidence="2 3">
    <name type="scientific">Colocasia esculenta</name>
    <name type="common">Wild taro</name>
    <name type="synonym">Arum esculentum</name>
    <dbReference type="NCBI Taxonomy" id="4460"/>
    <lineage>
        <taxon>Eukaryota</taxon>
        <taxon>Viridiplantae</taxon>
        <taxon>Streptophyta</taxon>
        <taxon>Embryophyta</taxon>
        <taxon>Tracheophyta</taxon>
        <taxon>Spermatophyta</taxon>
        <taxon>Magnoliopsida</taxon>
        <taxon>Liliopsida</taxon>
        <taxon>Araceae</taxon>
        <taxon>Aroideae</taxon>
        <taxon>Colocasieae</taxon>
        <taxon>Colocasia</taxon>
    </lineage>
</organism>
<evidence type="ECO:0000313" key="3">
    <source>
        <dbReference type="Proteomes" id="UP000652761"/>
    </source>
</evidence>
<proteinExistence type="predicted"/>
<gene>
    <name evidence="2" type="ORF">Taro_018060</name>
</gene>
<dbReference type="AlphaFoldDB" id="A0A843UPZ7"/>
<reference evidence="2" key="1">
    <citation type="submission" date="2017-07" db="EMBL/GenBank/DDBJ databases">
        <title>Taro Niue Genome Assembly and Annotation.</title>
        <authorList>
            <person name="Atibalentja N."/>
            <person name="Keating K."/>
            <person name="Fields C.J."/>
        </authorList>
    </citation>
    <scope>NUCLEOTIDE SEQUENCE</scope>
    <source>
        <strain evidence="2">Niue_2</strain>
        <tissue evidence="2">Leaf</tissue>
    </source>
</reference>